<evidence type="ECO:0000313" key="1">
    <source>
        <dbReference type="EMBL" id="MEX0409327.1"/>
    </source>
</evidence>
<protein>
    <recommendedName>
        <fullName evidence="3">DNA-binding protein</fullName>
    </recommendedName>
</protein>
<dbReference type="EMBL" id="JBDPGJ010000008">
    <property type="protein sequence ID" value="MEX0409327.1"/>
    <property type="molecule type" value="Genomic_DNA"/>
</dbReference>
<dbReference type="RefSeq" id="WP_367957178.1">
    <property type="nucleotide sequence ID" value="NZ_JBDPGJ010000008.1"/>
</dbReference>
<name>A0ABV3SR95_9HYPH</name>
<gene>
    <name evidence="1" type="ORF">ABGN05_27165</name>
</gene>
<dbReference type="Proteomes" id="UP001556692">
    <property type="component" value="Unassembled WGS sequence"/>
</dbReference>
<accession>A0ABV3SR95</accession>
<evidence type="ECO:0008006" key="3">
    <source>
        <dbReference type="Google" id="ProtNLM"/>
    </source>
</evidence>
<reference evidence="1 2" key="1">
    <citation type="submission" date="2024-05" db="EMBL/GenBank/DDBJ databases">
        <authorList>
            <person name="Jiang F."/>
        </authorList>
    </citation>
    <scope>NUCLEOTIDE SEQUENCE [LARGE SCALE GENOMIC DNA]</scope>
    <source>
        <strain evidence="1 2">LZ166</strain>
    </source>
</reference>
<keyword evidence="2" id="KW-1185">Reference proteome</keyword>
<sequence>MTDTSTNTDKMQMRQLVERTDWTLAGVAKKLNGQLFIANALNTQLPPWRPIPSRAAAHMLGTSLQSLANWRMRDTGPRPEPMKKGRGNRIYYRPDRIAEWLSGGRISDWQLAACWLQQMGLFDDAVTEGAVRERIDLLEQMNLFPPVHRLWRKFRETR</sequence>
<organism evidence="1 2">
    <name type="scientific">Aquibium pacificus</name>
    <dbReference type="NCBI Taxonomy" id="3153579"/>
    <lineage>
        <taxon>Bacteria</taxon>
        <taxon>Pseudomonadati</taxon>
        <taxon>Pseudomonadota</taxon>
        <taxon>Alphaproteobacteria</taxon>
        <taxon>Hyphomicrobiales</taxon>
        <taxon>Phyllobacteriaceae</taxon>
        <taxon>Aquibium</taxon>
    </lineage>
</organism>
<proteinExistence type="predicted"/>
<comment type="caution">
    <text evidence="1">The sequence shown here is derived from an EMBL/GenBank/DDBJ whole genome shotgun (WGS) entry which is preliminary data.</text>
</comment>
<evidence type="ECO:0000313" key="2">
    <source>
        <dbReference type="Proteomes" id="UP001556692"/>
    </source>
</evidence>